<dbReference type="InParanoid" id="W3XMU4"/>
<name>W3XMU4_PESFW</name>
<dbReference type="KEGG" id="pfy:PFICI_01196"/>
<feature type="compositionally biased region" description="Basic and acidic residues" evidence="1">
    <location>
        <begin position="143"/>
        <end position="165"/>
    </location>
</feature>
<sequence length="221" mass="23625">MPSGNREGDTISPAYWYLVLGTGPPPTRSSFLRMASERQAVHRAGIVAKEARREATVKAKDTRKEAIAKAKAGNPVPYLMGTMKKKLGLGKKKSKKNSQTARGDKSLGRIQPMEGEIQDTPGFEDDAASDIARASDSEVTPNDTDRFGDDAAEAKDSDTPNRDDDGTNLEAAQSLENCHNIKARGSPTSDQEAAVGASEPAETQNSHQTDAGVHCLDLSKT</sequence>
<organism evidence="2 3">
    <name type="scientific">Pestalotiopsis fici (strain W106-1 / CGMCC3.15140)</name>
    <dbReference type="NCBI Taxonomy" id="1229662"/>
    <lineage>
        <taxon>Eukaryota</taxon>
        <taxon>Fungi</taxon>
        <taxon>Dikarya</taxon>
        <taxon>Ascomycota</taxon>
        <taxon>Pezizomycotina</taxon>
        <taxon>Sordariomycetes</taxon>
        <taxon>Xylariomycetidae</taxon>
        <taxon>Amphisphaeriales</taxon>
        <taxon>Sporocadaceae</taxon>
        <taxon>Pestalotiopsis</taxon>
    </lineage>
</organism>
<feature type="region of interest" description="Disordered" evidence="1">
    <location>
        <begin position="76"/>
        <end position="221"/>
    </location>
</feature>
<protein>
    <submittedName>
        <fullName evidence="2">Uncharacterized protein</fullName>
    </submittedName>
</protein>
<gene>
    <name evidence="2" type="ORF">PFICI_01196</name>
</gene>
<accession>W3XMU4</accession>
<dbReference type="GeneID" id="19266209"/>
<dbReference type="AlphaFoldDB" id="W3XMU4"/>
<dbReference type="RefSeq" id="XP_007827968.1">
    <property type="nucleotide sequence ID" value="XM_007829777.1"/>
</dbReference>
<feature type="compositionally biased region" description="Basic residues" evidence="1">
    <location>
        <begin position="83"/>
        <end position="96"/>
    </location>
</feature>
<proteinExistence type="predicted"/>
<dbReference type="EMBL" id="KI912109">
    <property type="protein sequence ID" value="ETS87368.1"/>
    <property type="molecule type" value="Genomic_DNA"/>
</dbReference>
<reference evidence="3" key="1">
    <citation type="journal article" date="2015" name="BMC Genomics">
        <title>Genomic and transcriptomic analysis of the endophytic fungus Pestalotiopsis fici reveals its lifestyle and high potential for synthesis of natural products.</title>
        <authorList>
            <person name="Wang X."/>
            <person name="Zhang X."/>
            <person name="Liu L."/>
            <person name="Xiang M."/>
            <person name="Wang W."/>
            <person name="Sun X."/>
            <person name="Che Y."/>
            <person name="Guo L."/>
            <person name="Liu G."/>
            <person name="Guo L."/>
            <person name="Wang C."/>
            <person name="Yin W.B."/>
            <person name="Stadler M."/>
            <person name="Zhang X."/>
            <person name="Liu X."/>
        </authorList>
    </citation>
    <scope>NUCLEOTIDE SEQUENCE [LARGE SCALE GENOMIC DNA]</scope>
    <source>
        <strain evidence="3">W106-1 / CGMCC3.15140</strain>
    </source>
</reference>
<evidence type="ECO:0000256" key="1">
    <source>
        <dbReference type="SAM" id="MobiDB-lite"/>
    </source>
</evidence>
<dbReference type="OrthoDB" id="4779719at2759"/>
<evidence type="ECO:0000313" key="3">
    <source>
        <dbReference type="Proteomes" id="UP000030651"/>
    </source>
</evidence>
<dbReference type="HOGENOM" id="CLU_1251046_0_0_1"/>
<evidence type="ECO:0000313" key="2">
    <source>
        <dbReference type="EMBL" id="ETS87368.1"/>
    </source>
</evidence>
<dbReference type="Proteomes" id="UP000030651">
    <property type="component" value="Unassembled WGS sequence"/>
</dbReference>
<keyword evidence="3" id="KW-1185">Reference proteome</keyword>